<dbReference type="SMART" id="SM00849">
    <property type="entry name" value="Lactamase_B"/>
    <property type="match status" value="1"/>
</dbReference>
<evidence type="ECO:0000313" key="7">
    <source>
        <dbReference type="EMBL" id="MDQ0512925.1"/>
    </source>
</evidence>
<comment type="caution">
    <text evidence="7">The sequence shown here is derived from an EMBL/GenBank/DDBJ whole genome shotgun (WGS) entry which is preliminary data.</text>
</comment>
<keyword evidence="4" id="KW-0378">Hydrolase</keyword>
<dbReference type="PANTHER" id="PTHR42978:SF2">
    <property type="entry name" value="102 KBASES UNSTABLE REGION: FROM 1 TO 119443"/>
    <property type="match status" value="1"/>
</dbReference>
<feature type="domain" description="Metallo-beta-lactamase" evidence="6">
    <location>
        <begin position="34"/>
        <end position="219"/>
    </location>
</feature>
<comment type="cofactor">
    <cofactor evidence="1">
        <name>Zn(2+)</name>
        <dbReference type="ChEBI" id="CHEBI:29105"/>
    </cofactor>
</comment>
<protein>
    <submittedName>
        <fullName evidence="7">Glyoxylase-like metal-dependent hydrolase (Beta-lactamase superfamily II)</fullName>
    </submittedName>
</protein>
<evidence type="ECO:0000313" key="8">
    <source>
        <dbReference type="Proteomes" id="UP001235094"/>
    </source>
</evidence>
<dbReference type="EMBL" id="JAUSVR010000018">
    <property type="protein sequence ID" value="MDQ0512925.1"/>
    <property type="molecule type" value="Genomic_DNA"/>
</dbReference>
<keyword evidence="8" id="KW-1185">Reference proteome</keyword>
<evidence type="ECO:0000256" key="5">
    <source>
        <dbReference type="ARBA" id="ARBA00022833"/>
    </source>
</evidence>
<evidence type="ECO:0000256" key="1">
    <source>
        <dbReference type="ARBA" id="ARBA00001947"/>
    </source>
</evidence>
<reference evidence="7 8" key="1">
    <citation type="submission" date="2023-07" db="EMBL/GenBank/DDBJ databases">
        <title>Genomic Encyclopedia of Type Strains, Phase IV (KMG-IV): sequencing the most valuable type-strain genomes for metagenomic binning, comparative biology and taxonomic classification.</title>
        <authorList>
            <person name="Goeker M."/>
        </authorList>
    </citation>
    <scope>NUCLEOTIDE SEQUENCE [LARGE SCALE GENOMIC DNA]</scope>
    <source>
        <strain evidence="7 8">DSM 15561</strain>
    </source>
</reference>
<dbReference type="RefSeq" id="WP_306891572.1">
    <property type="nucleotide sequence ID" value="NZ_JAUSVR010000018.1"/>
</dbReference>
<keyword evidence="3" id="KW-0479">Metal-binding</keyword>
<evidence type="ECO:0000256" key="2">
    <source>
        <dbReference type="ARBA" id="ARBA00007749"/>
    </source>
</evidence>
<comment type="similarity">
    <text evidence="2">Belongs to the metallo-beta-lactamase superfamily.</text>
</comment>
<organism evidence="7 8">
    <name type="scientific">Ancylobacter amanitiformis</name>
    <dbReference type="NCBI Taxonomy" id="217069"/>
    <lineage>
        <taxon>Bacteria</taxon>
        <taxon>Pseudomonadati</taxon>
        <taxon>Pseudomonadota</taxon>
        <taxon>Alphaproteobacteria</taxon>
        <taxon>Hyphomicrobiales</taxon>
        <taxon>Xanthobacteraceae</taxon>
        <taxon>Ancylobacter</taxon>
    </lineage>
</organism>
<dbReference type="Pfam" id="PF00753">
    <property type="entry name" value="Lactamase_B"/>
    <property type="match status" value="1"/>
</dbReference>
<keyword evidence="5" id="KW-0862">Zinc</keyword>
<dbReference type="PANTHER" id="PTHR42978">
    <property type="entry name" value="QUORUM-QUENCHING LACTONASE YTNP-RELATED-RELATED"/>
    <property type="match status" value="1"/>
</dbReference>
<dbReference type="InterPro" id="IPR036866">
    <property type="entry name" value="RibonucZ/Hydroxyglut_hydro"/>
</dbReference>
<evidence type="ECO:0000256" key="4">
    <source>
        <dbReference type="ARBA" id="ARBA00022801"/>
    </source>
</evidence>
<dbReference type="Proteomes" id="UP001235094">
    <property type="component" value="Unassembled WGS sequence"/>
</dbReference>
<dbReference type="Gene3D" id="3.60.15.10">
    <property type="entry name" value="Ribonuclease Z/Hydroxyacylglutathione hydrolase-like"/>
    <property type="match status" value="1"/>
</dbReference>
<sequence length="258" mass="28701">MSELSEAPELAGGPLDVMICGFPGKSMCHGGMGWSTVAMIRSGGRLALVDAGNFGMRKLILEQLRERNLVPADVTDLLLTHSHYDHSVNWTLFRHARIVIGADEISWALNEPWGETPVPELYVRALDDWPSCEKITDGAEVFPGMTAHVAPGHTPGCLIFHWRTEHRDFIFTGDAAKNRAELVSGDTDMTYDAAVSRRSIEMIWEIWRRRPGTVLVPGHDLPMILENGTTRYLGSRRAGIRAWFGNDMASVTEFVLSK</sequence>
<evidence type="ECO:0000256" key="3">
    <source>
        <dbReference type="ARBA" id="ARBA00022723"/>
    </source>
</evidence>
<dbReference type="SUPFAM" id="SSF56281">
    <property type="entry name" value="Metallo-hydrolase/oxidoreductase"/>
    <property type="match status" value="1"/>
</dbReference>
<dbReference type="InterPro" id="IPR001279">
    <property type="entry name" value="Metallo-B-lactamas"/>
</dbReference>
<evidence type="ECO:0000259" key="6">
    <source>
        <dbReference type="SMART" id="SM00849"/>
    </source>
</evidence>
<gene>
    <name evidence="7" type="ORF">QOZ99_003841</name>
</gene>
<proteinExistence type="inferred from homology"/>
<dbReference type="InterPro" id="IPR051013">
    <property type="entry name" value="MBL_superfamily_lactonases"/>
</dbReference>
<accession>A0ABU0LWE5</accession>
<name>A0ABU0LWE5_9HYPH</name>